<dbReference type="InterPro" id="IPR029058">
    <property type="entry name" value="AB_hydrolase_fold"/>
</dbReference>
<dbReference type="RefSeq" id="WP_200673722.1">
    <property type="nucleotide sequence ID" value="NZ_JAACYA010000001.1"/>
</dbReference>
<keyword evidence="2" id="KW-1185">Reference proteome</keyword>
<protein>
    <submittedName>
        <fullName evidence="1">Alpha/beta hydrolase</fullName>
    </submittedName>
</protein>
<evidence type="ECO:0000313" key="1">
    <source>
        <dbReference type="EMBL" id="MBK3332344.1"/>
    </source>
</evidence>
<keyword evidence="1" id="KW-0378">Hydrolase</keyword>
<organism evidence="1 2">
    <name type="scientific">Persephonella atlantica</name>
    <dbReference type="NCBI Taxonomy" id="2699429"/>
    <lineage>
        <taxon>Bacteria</taxon>
        <taxon>Pseudomonadati</taxon>
        <taxon>Aquificota</taxon>
        <taxon>Aquificia</taxon>
        <taxon>Aquificales</taxon>
        <taxon>Hydrogenothermaceae</taxon>
        <taxon>Persephonella</taxon>
    </lineage>
</organism>
<dbReference type="GO" id="GO:0016787">
    <property type="term" value="F:hydrolase activity"/>
    <property type="evidence" value="ECO:0007669"/>
    <property type="project" value="UniProtKB-KW"/>
</dbReference>
<gene>
    <name evidence="1" type="ORF">GWK41_04590</name>
</gene>
<dbReference type="EMBL" id="JAACYA010000001">
    <property type="protein sequence ID" value="MBK3332344.1"/>
    <property type="molecule type" value="Genomic_DNA"/>
</dbReference>
<proteinExistence type="predicted"/>
<name>A0ABS1GHD9_9AQUI</name>
<dbReference type="Gene3D" id="3.40.50.1820">
    <property type="entry name" value="alpha/beta hydrolase"/>
    <property type="match status" value="1"/>
</dbReference>
<sequence length="467" mass="54077">MKTITLIIHGWSDCSQSFVHMKEFLIKNGIGDVDTIYYADYESREDNITYDDVIDGLYDRFKEKGFIDEDGNPLVSLNVIVHSTGGLIIRHFISEYYSDRIDKCPIKKIVMLAPANFGSPLAHYGKSLLGMVFKGRYKFGDMFEVGRKLLSGLELASPFQWELAHRDIFSKTVFYSPEKVQTFIFVGADGYSGLRKIVNKKGTDGTVVVSGADLKTVKFSVDFTGKQKKIEFLTPHLDTVFCVLRGYNHGSIVEEVKTGKRSKIGRLLLEALRIKTPQEYTQFKEKAKKITEETFKNRKIYQQFFIRAVDDHKNPVKDYTIEFFVRRYRKEYIKGNTVSTEKIDLDEIFWSEKFHTLLTDEFHTNTTDSSYRRFLVDIKALKKLIKECCNALKSDIMLSVKIHVPRVDEGIYYNTEILKNILLLKTENGEIVYQKPSIFYPNTTTMMELKINRSTKYVTVDTKPKFR</sequence>
<dbReference type="SUPFAM" id="SSF53474">
    <property type="entry name" value="alpha/beta-Hydrolases"/>
    <property type="match status" value="1"/>
</dbReference>
<comment type="caution">
    <text evidence="1">The sequence shown here is derived from an EMBL/GenBank/DDBJ whole genome shotgun (WGS) entry which is preliminary data.</text>
</comment>
<accession>A0ABS1GHD9</accession>
<evidence type="ECO:0000313" key="2">
    <source>
        <dbReference type="Proteomes" id="UP000772812"/>
    </source>
</evidence>
<reference evidence="1 2" key="1">
    <citation type="journal article" date="2021" name="Syst. Appl. Microbiol.">
        <title>Persephonella atlantica sp. nov.: How to adapt to physico-chemical gradients in high temperature hydrothermal habitats.</title>
        <authorList>
            <person name="Francois D.X."/>
            <person name="Godfroy A."/>
            <person name="Mathien C."/>
            <person name="Aube J."/>
            <person name="Cathalot C."/>
            <person name="Lesongeur F."/>
            <person name="L'Haridon S."/>
            <person name="Philippon X."/>
            <person name="Roussel E.G."/>
        </authorList>
    </citation>
    <scope>NUCLEOTIDE SEQUENCE [LARGE SCALE GENOMIC DNA]</scope>
    <source>
        <strain evidence="1 2">MO1340</strain>
    </source>
</reference>
<dbReference type="Proteomes" id="UP000772812">
    <property type="component" value="Unassembled WGS sequence"/>
</dbReference>